<comment type="caution">
    <text evidence="2">The sequence shown here is derived from an EMBL/GenBank/DDBJ whole genome shotgun (WGS) entry which is preliminary data.</text>
</comment>
<evidence type="ECO:0000256" key="1">
    <source>
        <dbReference type="SAM" id="Phobius"/>
    </source>
</evidence>
<reference evidence="2 3" key="1">
    <citation type="submission" date="2019-02" db="EMBL/GenBank/DDBJ databases">
        <title>Bacterial novel species Emticicia sp. 17J42-9 isolated from soil.</title>
        <authorList>
            <person name="Jung H.-Y."/>
        </authorList>
    </citation>
    <scope>NUCLEOTIDE SEQUENCE [LARGE SCALE GENOMIC DNA]</scope>
    <source>
        <strain evidence="2 3">17J42-9</strain>
    </source>
</reference>
<keyword evidence="1" id="KW-1133">Transmembrane helix</keyword>
<name>A0A4Q5LXP0_9BACT</name>
<feature type="transmembrane region" description="Helical" evidence="1">
    <location>
        <begin position="68"/>
        <end position="88"/>
    </location>
</feature>
<keyword evidence="1" id="KW-0472">Membrane</keyword>
<evidence type="ECO:0000313" key="3">
    <source>
        <dbReference type="Proteomes" id="UP000293162"/>
    </source>
</evidence>
<dbReference type="OrthoDB" id="957910at2"/>
<accession>A0A4Q5LXP0</accession>
<protein>
    <submittedName>
        <fullName evidence="2">Uncharacterized protein</fullName>
    </submittedName>
</protein>
<dbReference type="RefSeq" id="WP_130022483.1">
    <property type="nucleotide sequence ID" value="NZ_SEWF01000026.1"/>
</dbReference>
<keyword evidence="1" id="KW-0812">Transmembrane</keyword>
<dbReference type="Proteomes" id="UP000293162">
    <property type="component" value="Unassembled WGS sequence"/>
</dbReference>
<evidence type="ECO:0000313" key="2">
    <source>
        <dbReference type="EMBL" id="RYU94395.1"/>
    </source>
</evidence>
<sequence length="127" mass="14186">MKTLRYFIGPEILWLLAFICVRYLGKYNISMQGRYNDTIENMAYLVPLFLVITCMSIYGIAIAPKEFLLIRIIFVSIIGSHSVFSVCAESHTAGGPGAGMIYLVGICFTIVCLVIASIVKLFFFVLK</sequence>
<gene>
    <name evidence="2" type="ORF">EWM59_17275</name>
</gene>
<keyword evidence="3" id="KW-1185">Reference proteome</keyword>
<feature type="transmembrane region" description="Helical" evidence="1">
    <location>
        <begin position="44"/>
        <end position="62"/>
    </location>
</feature>
<feature type="transmembrane region" description="Helical" evidence="1">
    <location>
        <begin position="100"/>
        <end position="126"/>
    </location>
</feature>
<dbReference type="AlphaFoldDB" id="A0A4Q5LXP0"/>
<dbReference type="EMBL" id="SEWF01000026">
    <property type="protein sequence ID" value="RYU94395.1"/>
    <property type="molecule type" value="Genomic_DNA"/>
</dbReference>
<organism evidence="2 3">
    <name type="scientific">Emticicia agri</name>
    <dbReference type="NCBI Taxonomy" id="2492393"/>
    <lineage>
        <taxon>Bacteria</taxon>
        <taxon>Pseudomonadati</taxon>
        <taxon>Bacteroidota</taxon>
        <taxon>Cytophagia</taxon>
        <taxon>Cytophagales</taxon>
        <taxon>Leadbetterellaceae</taxon>
        <taxon>Emticicia</taxon>
    </lineage>
</organism>
<feature type="transmembrane region" description="Helical" evidence="1">
    <location>
        <begin position="6"/>
        <end position="24"/>
    </location>
</feature>
<proteinExistence type="predicted"/>